<keyword evidence="1" id="KW-1185">Reference proteome</keyword>
<protein>
    <submittedName>
        <fullName evidence="2">Uncharacterized protein</fullName>
    </submittedName>
</protein>
<evidence type="ECO:0000313" key="2">
    <source>
        <dbReference type="WBParaSite" id="Hba_04715"/>
    </source>
</evidence>
<accession>A0A1I7WI82</accession>
<proteinExistence type="predicted"/>
<dbReference type="Proteomes" id="UP000095283">
    <property type="component" value="Unplaced"/>
</dbReference>
<dbReference type="AlphaFoldDB" id="A0A1I7WI82"/>
<evidence type="ECO:0000313" key="1">
    <source>
        <dbReference type="Proteomes" id="UP000095283"/>
    </source>
</evidence>
<dbReference type="WBParaSite" id="Hba_04715">
    <property type="protein sequence ID" value="Hba_04715"/>
    <property type="gene ID" value="Hba_04715"/>
</dbReference>
<reference evidence="2" key="1">
    <citation type="submission" date="2016-11" db="UniProtKB">
        <authorList>
            <consortium name="WormBaseParasite"/>
        </authorList>
    </citation>
    <scope>IDENTIFICATION</scope>
</reference>
<sequence>MDIFLTKTTVYNSSAAWARESLHSDVLMVCIQKFHLRQ</sequence>
<name>A0A1I7WI82_HETBA</name>
<organism evidence="1 2">
    <name type="scientific">Heterorhabditis bacteriophora</name>
    <name type="common">Entomopathogenic nematode worm</name>
    <dbReference type="NCBI Taxonomy" id="37862"/>
    <lineage>
        <taxon>Eukaryota</taxon>
        <taxon>Metazoa</taxon>
        <taxon>Ecdysozoa</taxon>
        <taxon>Nematoda</taxon>
        <taxon>Chromadorea</taxon>
        <taxon>Rhabditida</taxon>
        <taxon>Rhabditina</taxon>
        <taxon>Rhabditomorpha</taxon>
        <taxon>Strongyloidea</taxon>
        <taxon>Heterorhabditidae</taxon>
        <taxon>Heterorhabditis</taxon>
    </lineage>
</organism>